<dbReference type="FunFam" id="1.10.287.130:FF:000023">
    <property type="entry name" value="Sensor histidine kinase/response regulator, putative"/>
    <property type="match status" value="1"/>
</dbReference>
<feature type="region of interest" description="Disordered" evidence="4">
    <location>
        <begin position="232"/>
        <end position="254"/>
    </location>
</feature>
<evidence type="ECO:0000256" key="1">
    <source>
        <dbReference type="ARBA" id="ARBA00022553"/>
    </source>
</evidence>
<evidence type="ECO:0000313" key="7">
    <source>
        <dbReference type="EMBL" id="KAG9236744.1"/>
    </source>
</evidence>
<dbReference type="SUPFAM" id="SSF55781">
    <property type="entry name" value="GAF domain-like"/>
    <property type="match status" value="1"/>
</dbReference>
<evidence type="ECO:0000259" key="6">
    <source>
        <dbReference type="PROSITE" id="PS50110"/>
    </source>
</evidence>
<dbReference type="InterPro" id="IPR003661">
    <property type="entry name" value="HisK_dim/P_dom"/>
</dbReference>
<feature type="region of interest" description="Disordered" evidence="4">
    <location>
        <begin position="979"/>
        <end position="1065"/>
    </location>
</feature>
<keyword evidence="3" id="KW-0175">Coiled coil</keyword>
<dbReference type="PRINTS" id="PR00344">
    <property type="entry name" value="BCTRLSENSOR"/>
</dbReference>
<feature type="compositionally biased region" description="Polar residues" evidence="4">
    <location>
        <begin position="1030"/>
        <end position="1040"/>
    </location>
</feature>
<dbReference type="SMART" id="SM00448">
    <property type="entry name" value="REC"/>
    <property type="match status" value="1"/>
</dbReference>
<sequence length="1239" mass="137232">MNSILPNNGSASNLRDMTESRRALELRKFFSPYQFSNSGNEDGFNSSLNNDGALDAYAETILWRLKAAHVMVSLVDKGTQYFLAGACRRPDDDDDETLIDDSTWFGCSTVPTPGGLCENTLALSESNTQYPCFVVPDLSKDERFSGLPVVDGQIASFRFYAGTPIVTHHGVNIGSLFLFDDEPRNGLSNQQAKFLHRQASNVMRHLETKREAAERRRVELMSRGTAQFLERTTLSHELSHDASRPPSETGFEADINSDSAQQTGAADGPSENATPLVEESVFDKIRLTLDYAADILRESLELQVGGVVFLDPTIGHSEIGYADAYSGFQGDGVEKRRPSSNDYFPNAKLTHSVYDEFGGVLSQSTIRSSADKHKPAKVLSMSAAKIATWDPESRVLDGKTLQTFINSYPNGNIWYIDEGGYFSSLEQVEDLHTNLRTRPTSRSRSMSPSQSAKQIAEAAMLSKIFHKAKQIIFLPLWDAGGDRWYAGCFVWSQSAVPVFTVNSEIAYLSSFTNSVMVEINRLDAITANKVKSDFISSISHEFRSPLHGILASVEFLRGSQLDTAQIEFISTIQNCGGTLLDTINHVLDYSKINSFEKNGEPRGSTGVSNELYQVTNLALLCEDLINGMIAANEYNTAPTRSGDLSIHISHQQQLRSQLAIILDIEGGDWEFTIQAGAIRRVVMNIFGNAQKYTSSGYILVRLRVQKESEDEGREASRRMKTLRLNIRDSGRGMSAEYMERKLYQPFAQEDTFAPGVGLGLSIVWSIVNQLGGKIHVRSDLGKGTDIEVTLPLETKRDLPEASYDANAETVYASTDAKELISQLRDHYSGQSISICRKASSEEPHRDIFWSCIEKYCEDWFGFRIMPSGGDILITDQHNASQHCHYPRVIVVHKGLISPIKRGRTQSLIADITCPVGPFKLAKVVLGLLNRQSERARPGSSKRTDAGTQTPARASQEHKILNEIILTDYRFPQKSIPDVLTSCSDNEPSSASEMAPKSLQEQIHQSNIESLQKLNLQPPAPSKKSRVETPRSLSPSLTTAPGMTPDPPFHNPSKQNTPPEPSPKGLHILAVDDNAVNLQLLKRYLQKRKCDTVATACNGIKAVQAYKDALNNPDEKLRTFDVIFMDISMPAMDGFEATRVIRRLEAENCQEKSADLEEHEILRGRETGSDRAHVVALTGLASRRDRDEAVRSGLDDFLTKPVSFAKIGELLKRLDKEKEAVFAGNQKGLGEESRNGNGDE</sequence>
<dbReference type="Gene3D" id="3.30.565.10">
    <property type="entry name" value="Histidine kinase-like ATPase, C-terminal domain"/>
    <property type="match status" value="1"/>
</dbReference>
<keyword evidence="8" id="KW-1185">Reference proteome</keyword>
<dbReference type="InterPro" id="IPR036097">
    <property type="entry name" value="HisK_dim/P_sf"/>
</dbReference>
<dbReference type="Gene3D" id="3.40.50.2300">
    <property type="match status" value="1"/>
</dbReference>
<evidence type="ECO:0000313" key="8">
    <source>
        <dbReference type="Proteomes" id="UP000824998"/>
    </source>
</evidence>
<feature type="compositionally biased region" description="Polar residues" evidence="4">
    <location>
        <begin position="980"/>
        <end position="991"/>
    </location>
</feature>
<accession>A0A9P8C7H5</accession>
<feature type="domain" description="Response regulatory" evidence="6">
    <location>
        <begin position="1066"/>
        <end position="1214"/>
    </location>
</feature>
<proteinExistence type="predicted"/>
<name>A0A9P8C7H5_9HELO</name>
<dbReference type="InterPro" id="IPR005467">
    <property type="entry name" value="His_kinase_dom"/>
</dbReference>
<feature type="compositionally biased region" description="Basic and acidic residues" evidence="4">
    <location>
        <begin position="233"/>
        <end position="243"/>
    </location>
</feature>
<dbReference type="SUPFAM" id="SSF52172">
    <property type="entry name" value="CheY-like"/>
    <property type="match status" value="1"/>
</dbReference>
<dbReference type="Gene3D" id="3.30.450.40">
    <property type="match status" value="1"/>
</dbReference>
<dbReference type="PANTHER" id="PTHR43719:SF72">
    <property type="entry name" value="HISTIDINE KINASE_RESPONSE REGULATOR, PUTATIVE (AFU_ORTHOLOGUE AFUA_8G06140)-RELATED"/>
    <property type="match status" value="1"/>
</dbReference>
<dbReference type="InterPro" id="IPR050956">
    <property type="entry name" value="2C_system_His_kinase"/>
</dbReference>
<organism evidence="7 8">
    <name type="scientific">Amylocarpus encephaloides</name>
    <dbReference type="NCBI Taxonomy" id="45428"/>
    <lineage>
        <taxon>Eukaryota</taxon>
        <taxon>Fungi</taxon>
        <taxon>Dikarya</taxon>
        <taxon>Ascomycota</taxon>
        <taxon>Pezizomycotina</taxon>
        <taxon>Leotiomycetes</taxon>
        <taxon>Helotiales</taxon>
        <taxon>Helotiales incertae sedis</taxon>
        <taxon>Amylocarpus</taxon>
    </lineage>
</organism>
<dbReference type="Gene3D" id="1.10.287.130">
    <property type="match status" value="1"/>
</dbReference>
<protein>
    <submittedName>
        <fullName evidence="7">M3EW, histidine kinase-group I protein</fullName>
    </submittedName>
</protein>
<evidence type="ECO:0000256" key="3">
    <source>
        <dbReference type="SAM" id="Coils"/>
    </source>
</evidence>
<feature type="compositionally biased region" description="Polar residues" evidence="4">
    <location>
        <begin position="998"/>
        <end position="1014"/>
    </location>
</feature>
<dbReference type="InterPro" id="IPR003594">
    <property type="entry name" value="HATPase_dom"/>
</dbReference>
<dbReference type="SMART" id="SM00388">
    <property type="entry name" value="HisKA"/>
    <property type="match status" value="1"/>
</dbReference>
<dbReference type="CDD" id="cd17546">
    <property type="entry name" value="REC_hyHK_CKI1_RcsC-like"/>
    <property type="match status" value="1"/>
</dbReference>
<dbReference type="SUPFAM" id="SSF55874">
    <property type="entry name" value="ATPase domain of HSP90 chaperone/DNA topoisomerase II/histidine kinase"/>
    <property type="match status" value="1"/>
</dbReference>
<gene>
    <name evidence="7" type="ORF">BJ875DRAFT_396534</name>
</gene>
<dbReference type="OrthoDB" id="303614at2759"/>
<dbReference type="InterPro" id="IPR029016">
    <property type="entry name" value="GAF-like_dom_sf"/>
</dbReference>
<dbReference type="Pfam" id="PF02518">
    <property type="entry name" value="HATPase_c"/>
    <property type="match status" value="1"/>
</dbReference>
<dbReference type="InterPro" id="IPR036890">
    <property type="entry name" value="HATPase_C_sf"/>
</dbReference>
<dbReference type="InterPro" id="IPR011006">
    <property type="entry name" value="CheY-like_superfamily"/>
</dbReference>
<feature type="domain" description="Histidine kinase" evidence="5">
    <location>
        <begin position="537"/>
        <end position="794"/>
    </location>
</feature>
<dbReference type="AlphaFoldDB" id="A0A9P8C7H5"/>
<feature type="region of interest" description="Disordered" evidence="4">
    <location>
        <begin position="932"/>
        <end position="957"/>
    </location>
</feature>
<dbReference type="SUPFAM" id="SSF47384">
    <property type="entry name" value="Homodimeric domain of signal transducing histidine kinase"/>
    <property type="match status" value="1"/>
</dbReference>
<dbReference type="PROSITE" id="PS50110">
    <property type="entry name" value="RESPONSE_REGULATORY"/>
    <property type="match status" value="1"/>
</dbReference>
<dbReference type="SMART" id="SM00387">
    <property type="entry name" value="HATPase_c"/>
    <property type="match status" value="1"/>
</dbReference>
<dbReference type="Pfam" id="PF00072">
    <property type="entry name" value="Response_reg"/>
    <property type="match status" value="1"/>
</dbReference>
<dbReference type="Pfam" id="PF00512">
    <property type="entry name" value="HisKA"/>
    <property type="match status" value="1"/>
</dbReference>
<evidence type="ECO:0000259" key="5">
    <source>
        <dbReference type="PROSITE" id="PS50109"/>
    </source>
</evidence>
<dbReference type="InterPro" id="IPR001789">
    <property type="entry name" value="Sig_transdc_resp-reg_receiver"/>
</dbReference>
<dbReference type="InterPro" id="IPR004358">
    <property type="entry name" value="Sig_transdc_His_kin-like_C"/>
</dbReference>
<feature type="modified residue" description="4-aspartylphosphate" evidence="2">
    <location>
        <position position="1125"/>
    </location>
</feature>
<evidence type="ECO:0000256" key="2">
    <source>
        <dbReference type="PROSITE-ProRule" id="PRU00169"/>
    </source>
</evidence>
<reference evidence="7" key="1">
    <citation type="journal article" date="2021" name="IMA Fungus">
        <title>Genomic characterization of three marine fungi, including Emericellopsis atlantica sp. nov. with signatures of a generalist lifestyle and marine biomass degradation.</title>
        <authorList>
            <person name="Hagestad O.C."/>
            <person name="Hou L."/>
            <person name="Andersen J.H."/>
            <person name="Hansen E.H."/>
            <person name="Altermark B."/>
            <person name="Li C."/>
            <person name="Kuhnert E."/>
            <person name="Cox R.J."/>
            <person name="Crous P.W."/>
            <person name="Spatafora J.W."/>
            <person name="Lail K."/>
            <person name="Amirebrahimi M."/>
            <person name="Lipzen A."/>
            <person name="Pangilinan J."/>
            <person name="Andreopoulos W."/>
            <person name="Hayes R.D."/>
            <person name="Ng V."/>
            <person name="Grigoriev I.V."/>
            <person name="Jackson S.A."/>
            <person name="Sutton T.D.S."/>
            <person name="Dobson A.D.W."/>
            <person name="Rama T."/>
        </authorList>
    </citation>
    <scope>NUCLEOTIDE SEQUENCE</scope>
    <source>
        <strain evidence="7">TRa018bII</strain>
    </source>
</reference>
<evidence type="ECO:0000256" key="4">
    <source>
        <dbReference type="SAM" id="MobiDB-lite"/>
    </source>
</evidence>
<dbReference type="PANTHER" id="PTHR43719">
    <property type="entry name" value="TWO-COMPONENT HISTIDINE KINASE"/>
    <property type="match status" value="1"/>
</dbReference>
<dbReference type="EMBL" id="MU251400">
    <property type="protein sequence ID" value="KAG9236744.1"/>
    <property type="molecule type" value="Genomic_DNA"/>
</dbReference>
<dbReference type="Proteomes" id="UP000824998">
    <property type="component" value="Unassembled WGS sequence"/>
</dbReference>
<dbReference type="PROSITE" id="PS50109">
    <property type="entry name" value="HIS_KIN"/>
    <property type="match status" value="1"/>
</dbReference>
<feature type="compositionally biased region" description="Basic and acidic residues" evidence="4">
    <location>
        <begin position="932"/>
        <end position="944"/>
    </location>
</feature>
<keyword evidence="7" id="KW-0808">Transferase</keyword>
<comment type="caution">
    <text evidence="7">The sequence shown here is derived from an EMBL/GenBank/DDBJ whole genome shotgun (WGS) entry which is preliminary data.</text>
</comment>
<dbReference type="GO" id="GO:0000155">
    <property type="term" value="F:phosphorelay sensor kinase activity"/>
    <property type="evidence" value="ECO:0007669"/>
    <property type="project" value="InterPro"/>
</dbReference>
<feature type="coiled-coil region" evidence="3">
    <location>
        <begin position="196"/>
        <end position="223"/>
    </location>
</feature>
<keyword evidence="7" id="KW-0418">Kinase</keyword>
<dbReference type="CDD" id="cd00082">
    <property type="entry name" value="HisKA"/>
    <property type="match status" value="1"/>
</dbReference>
<keyword evidence="1 2" id="KW-0597">Phosphoprotein</keyword>